<organism evidence="1 2">
    <name type="scientific">Campylobacter helveticus</name>
    <dbReference type="NCBI Taxonomy" id="28898"/>
    <lineage>
        <taxon>Bacteria</taxon>
        <taxon>Pseudomonadati</taxon>
        <taxon>Campylobacterota</taxon>
        <taxon>Epsilonproteobacteria</taxon>
        <taxon>Campylobacterales</taxon>
        <taxon>Campylobacteraceae</taxon>
        <taxon>Campylobacter</taxon>
    </lineage>
</organism>
<dbReference type="RefSeq" id="WP_139026924.1">
    <property type="nucleotide sequence ID" value="NZ_VDBS01000084.1"/>
</dbReference>
<name>A0AAX2UHC0_9BACT</name>
<evidence type="ECO:0000313" key="1">
    <source>
        <dbReference type="EMBL" id="TNB55249.1"/>
    </source>
</evidence>
<protein>
    <recommendedName>
        <fullName evidence="3">Thioredoxin reductase</fullName>
    </recommendedName>
</protein>
<comment type="caution">
    <text evidence="1">The sequence shown here is derived from an EMBL/GenBank/DDBJ whole genome shotgun (WGS) entry which is preliminary data.</text>
</comment>
<gene>
    <name evidence="1" type="ORF">FDW42_09440</name>
</gene>
<dbReference type="EMBL" id="VDBS01000084">
    <property type="protein sequence ID" value="TNB55249.1"/>
    <property type="molecule type" value="Genomic_DNA"/>
</dbReference>
<reference evidence="1 2" key="1">
    <citation type="submission" date="2019-05" db="EMBL/GenBank/DDBJ databases">
        <title>Draft genomes of eight strains of Campylobacter helveticus isolated from cats and a dog in New Zealand.</title>
        <authorList>
            <person name="Bojanic K."/>
            <person name="Midwinter A.C."/>
            <person name="Biggs P.J."/>
            <person name="Acke E."/>
            <person name="Cornelius A.J."/>
            <person name="Marshall J.C."/>
        </authorList>
    </citation>
    <scope>NUCLEOTIDE SEQUENCE [LARGE SCALE GENOMIC DNA]</scope>
    <source>
        <strain evidence="1 2">ACP123b</strain>
    </source>
</reference>
<proteinExistence type="predicted"/>
<accession>A0AAX2UHC0</accession>
<sequence length="432" mass="50184">MSGNKDIYEIYTSNGLILEVDKNTNQIIFDKREDGREVGKYTQEYSKALFEAHNIKQNSPYKDYQPQYLDPNLYTGQSSTLLEFKDWQNLYLKDPVKGSIAPWTKAEKAYYNSLKTKKERYKYLVIRSGIRSVVMDIPYEAIGAVDEKGNVEPKYEELYRTVDDNKHNLRSSLFHNEWGMAAGILGDYKYLANDMFQNGFNARFIQATILYIQLSGGSSILDKPNLLGAIYGYADIAVGSGLVGVHKNPLREQEIKTLAKTLKPDEFGMLPFIDEIMGVDWVIDYNRYRISRDEFGSMYRALRSDIVEGKIKDPRDVDSTYESRREFDRHRGGYYNGMVNAYGYDIPNDWNDAQLKIDSMILTAKLAALTPPQGYPNAPYYFTPENLEWYYKRHKLDRLLDPRIPAIYRYNFPQDLRAKIEAYAKKHHIKED</sequence>
<evidence type="ECO:0008006" key="3">
    <source>
        <dbReference type="Google" id="ProtNLM"/>
    </source>
</evidence>
<evidence type="ECO:0000313" key="2">
    <source>
        <dbReference type="Proteomes" id="UP000306813"/>
    </source>
</evidence>
<dbReference type="Proteomes" id="UP000306813">
    <property type="component" value="Unassembled WGS sequence"/>
</dbReference>
<dbReference type="AlphaFoldDB" id="A0AAX2UHC0"/>